<name>A0ABT4IIS1_9EURY</name>
<keyword evidence="1" id="KW-0812">Transmembrane</keyword>
<evidence type="ECO:0000313" key="2">
    <source>
        <dbReference type="EMBL" id="MCZ0861626.1"/>
    </source>
</evidence>
<keyword evidence="1" id="KW-0472">Membrane</keyword>
<organism evidence="2 3">
    <name type="scientific">Methanocorpusculum petauri</name>
    <dbReference type="NCBI Taxonomy" id="3002863"/>
    <lineage>
        <taxon>Archaea</taxon>
        <taxon>Methanobacteriati</taxon>
        <taxon>Methanobacteriota</taxon>
        <taxon>Stenosarchaea group</taxon>
        <taxon>Methanomicrobia</taxon>
        <taxon>Methanomicrobiales</taxon>
        <taxon>Methanocorpusculaceae</taxon>
        <taxon>Methanocorpusculum</taxon>
    </lineage>
</organism>
<dbReference type="EMBL" id="JAPTGB010000048">
    <property type="protein sequence ID" value="MCZ0861626.1"/>
    <property type="molecule type" value="Genomic_DNA"/>
</dbReference>
<feature type="non-terminal residue" evidence="2">
    <location>
        <position position="1"/>
    </location>
</feature>
<keyword evidence="3" id="KW-1185">Reference proteome</keyword>
<keyword evidence="1" id="KW-1133">Transmembrane helix</keyword>
<sequence length="94" mass="10311">NATANAREACVMFAYVMFRWQLGAAVLVVGSGFFRDVLFRGCCCGCDSDPRSGKWNMTLPCETSVVVALRYVAMHLCESAAVFPDSRAEDSRMS</sequence>
<gene>
    <name evidence="2" type="ORF">O0S10_10440</name>
</gene>
<evidence type="ECO:0000313" key="3">
    <source>
        <dbReference type="Proteomes" id="UP001141422"/>
    </source>
</evidence>
<comment type="caution">
    <text evidence="2">The sequence shown here is derived from an EMBL/GenBank/DDBJ whole genome shotgun (WGS) entry which is preliminary data.</text>
</comment>
<evidence type="ECO:0000256" key="1">
    <source>
        <dbReference type="SAM" id="Phobius"/>
    </source>
</evidence>
<accession>A0ABT4IIS1</accession>
<protein>
    <submittedName>
        <fullName evidence="2">Uncharacterized protein</fullName>
    </submittedName>
</protein>
<dbReference type="Proteomes" id="UP001141422">
    <property type="component" value="Unassembled WGS sequence"/>
</dbReference>
<proteinExistence type="predicted"/>
<dbReference type="RefSeq" id="WP_268925821.1">
    <property type="nucleotide sequence ID" value="NZ_JAPTGB010000048.1"/>
</dbReference>
<feature type="transmembrane region" description="Helical" evidence="1">
    <location>
        <begin position="12"/>
        <end position="34"/>
    </location>
</feature>
<reference evidence="2" key="1">
    <citation type="submission" date="2022-12" db="EMBL/GenBank/DDBJ databases">
        <title>Isolation and characterisation of novel Methanocorpusculum spp. from native Australian herbivores indicates the genus is ancestrally host-associated.</title>
        <authorList>
            <person name="Volmer J.G."/>
            <person name="Soo R.M."/>
            <person name="Evans P.N."/>
            <person name="Hoedt E.C."/>
            <person name="Astorga Alsina A.L."/>
            <person name="Woodcroft B.J."/>
            <person name="Tyson G.W."/>
            <person name="Hugenholtz P."/>
            <person name="Morrison M."/>
        </authorList>
    </citation>
    <scope>NUCLEOTIDE SEQUENCE</scope>
    <source>
        <strain evidence="2">MG</strain>
    </source>
</reference>